<dbReference type="RefSeq" id="WP_034245395.1">
    <property type="nucleotide sequence ID" value="NZ_AQRA01000009.1"/>
</dbReference>
<proteinExistence type="predicted"/>
<dbReference type="STRING" id="1317122.ATO12_24230"/>
<evidence type="ECO:0000256" key="1">
    <source>
        <dbReference type="SAM" id="SignalP"/>
    </source>
</evidence>
<evidence type="ECO:0000313" key="3">
    <source>
        <dbReference type="Proteomes" id="UP000023541"/>
    </source>
</evidence>
<organism evidence="2 3">
    <name type="scientific">Aquimarina atlantica</name>
    <dbReference type="NCBI Taxonomy" id="1317122"/>
    <lineage>
        <taxon>Bacteria</taxon>
        <taxon>Pseudomonadati</taxon>
        <taxon>Bacteroidota</taxon>
        <taxon>Flavobacteriia</taxon>
        <taxon>Flavobacteriales</taxon>
        <taxon>Flavobacteriaceae</taxon>
        <taxon>Aquimarina</taxon>
    </lineage>
</organism>
<feature type="chain" id="PRO_5001515536" evidence="1">
    <location>
        <begin position="25"/>
        <end position="155"/>
    </location>
</feature>
<gene>
    <name evidence="2" type="ORF">ATO12_24230</name>
</gene>
<protein>
    <submittedName>
        <fullName evidence="2">Uncharacterized protein</fullName>
    </submittedName>
</protein>
<dbReference type="EMBL" id="AQRA01000009">
    <property type="protein sequence ID" value="EZH72049.1"/>
    <property type="molecule type" value="Genomic_DNA"/>
</dbReference>
<sequence>MIKQIKNFILIVIFFPITNTFSQAQNTSESIEITPIKTEPFKYYQLEAKTTEGVEGKIYLNGKKLHEFEKSASQISTNKAQKLIKNGINEIELKISSVAENVEKGYFSKCVVFIAIHGVNDKVFPSKETQIVRIKWNPKKDQKKGVIKYVFELKR</sequence>
<dbReference type="OrthoDB" id="1161918at2"/>
<keyword evidence="1" id="KW-0732">Signal</keyword>
<evidence type="ECO:0000313" key="2">
    <source>
        <dbReference type="EMBL" id="EZH72049.1"/>
    </source>
</evidence>
<reference evidence="2 3" key="1">
    <citation type="submission" date="2014-04" db="EMBL/GenBank/DDBJ databases">
        <title>Aquimarina sp. 22II-S11-z7 Genome Sequencing.</title>
        <authorList>
            <person name="Lai Q."/>
        </authorList>
    </citation>
    <scope>NUCLEOTIDE SEQUENCE [LARGE SCALE GENOMIC DNA]</scope>
    <source>
        <strain evidence="2 3">22II-S11-z7</strain>
    </source>
</reference>
<comment type="caution">
    <text evidence="2">The sequence shown here is derived from an EMBL/GenBank/DDBJ whole genome shotgun (WGS) entry which is preliminary data.</text>
</comment>
<keyword evidence="3" id="KW-1185">Reference proteome</keyword>
<dbReference type="Proteomes" id="UP000023541">
    <property type="component" value="Unassembled WGS sequence"/>
</dbReference>
<feature type="signal peptide" evidence="1">
    <location>
        <begin position="1"/>
        <end position="24"/>
    </location>
</feature>
<accession>A0A023BQ63</accession>
<name>A0A023BQ63_9FLAO</name>
<dbReference type="eggNOG" id="ENOG5030088">
    <property type="taxonomic scope" value="Bacteria"/>
</dbReference>
<dbReference type="AlphaFoldDB" id="A0A023BQ63"/>